<dbReference type="SUPFAM" id="SSF89550">
    <property type="entry name" value="PHP domain-like"/>
    <property type="match status" value="1"/>
</dbReference>
<accession>E6U8B4</accession>
<feature type="domain" description="Polymerase/histidinol phosphatase N-terminal" evidence="1">
    <location>
        <begin position="3"/>
        <end position="68"/>
    </location>
</feature>
<dbReference type="PANTHER" id="PTHR42924:SF3">
    <property type="entry name" value="POLYMERASE_HISTIDINOL PHOSPHATASE N-TERMINAL DOMAIN-CONTAINING PROTEIN"/>
    <property type="match status" value="1"/>
</dbReference>
<evidence type="ECO:0000313" key="3">
    <source>
        <dbReference type="Proteomes" id="UP000001551"/>
    </source>
</evidence>
<sequence>MRGDLHCHTRVSDGSMRVEELAAYAVRIGLDCLAVTDHDSMDGVARAQKAAAGTGLRVIPGLEISAYDHVRGKKVHLLCYAPPKPDELLALCAETLRDRERASLAMIEKVRARYPVSEEAVRACAAESNAVYKQHILAALMDMGFSLAMFGELWTACFSHSKGGFALVETHYPDARDAVRVAKSSGGLVVLAHPGLYRNFDILDELCALGLDGIEAHHPFHSEADEQTALEAAAHHGLVVTGGSDFHGYYRSRVNPLFKKGLEGDELDRFLAALESGARAQRPGGGGAADPPMIW</sequence>
<dbReference type="Pfam" id="PF02811">
    <property type="entry name" value="PHP"/>
    <property type="match status" value="1"/>
</dbReference>
<dbReference type="KEGG" id="eha:Ethha_2741"/>
<organism evidence="2 3">
    <name type="scientific">Ethanoligenens harbinense (strain DSM 18485 / JCM 12961 / CGMCC 1.5033 / YUAN-3)</name>
    <dbReference type="NCBI Taxonomy" id="663278"/>
    <lineage>
        <taxon>Bacteria</taxon>
        <taxon>Bacillati</taxon>
        <taxon>Bacillota</taxon>
        <taxon>Clostridia</taxon>
        <taxon>Eubacteriales</taxon>
        <taxon>Oscillospiraceae</taxon>
        <taxon>Ethanoligenens</taxon>
    </lineage>
</organism>
<dbReference type="CDD" id="cd07438">
    <property type="entry name" value="PHP_HisPPase_AMP"/>
    <property type="match status" value="1"/>
</dbReference>
<dbReference type="InterPro" id="IPR003141">
    <property type="entry name" value="Pol/His_phosphatase_N"/>
</dbReference>
<dbReference type="STRING" id="663278.Ethha_2741"/>
<dbReference type="RefSeq" id="WP_013486576.1">
    <property type="nucleotide sequence ID" value="NC_014828.1"/>
</dbReference>
<dbReference type="HOGENOM" id="CLU_067347_1_0_9"/>
<evidence type="ECO:0000313" key="2">
    <source>
        <dbReference type="EMBL" id="ADU28233.1"/>
    </source>
</evidence>
<reference evidence="2 3" key="1">
    <citation type="submission" date="2010-12" db="EMBL/GenBank/DDBJ databases">
        <title>Complete sequence of Ethanoligenens harbinense YUAN-3.</title>
        <authorList>
            <person name="Lucas S."/>
            <person name="Copeland A."/>
            <person name="Lapidus A."/>
            <person name="Cheng J.-F."/>
            <person name="Bruce D."/>
            <person name="Goodwin L."/>
            <person name="Pitluck S."/>
            <person name="Chertkov O."/>
            <person name="Misra M."/>
            <person name="Detter J.C."/>
            <person name="Han C."/>
            <person name="Tapia R."/>
            <person name="Land M."/>
            <person name="Hauser L."/>
            <person name="Jeffries C."/>
            <person name="Kyrpides N."/>
            <person name="Ivanova N."/>
            <person name="Mikhailova N."/>
            <person name="Wang A."/>
            <person name="Mouttaki H."/>
            <person name="He Z."/>
            <person name="Zhou J."/>
            <person name="Hemme C.L."/>
            <person name="Woyke T."/>
        </authorList>
    </citation>
    <scope>NUCLEOTIDE SEQUENCE [LARGE SCALE GENOMIC DNA]</scope>
    <source>
        <strain evidence="3">DSM 18485 / JCM 12961 / CGMCC 1.5033 / YUAN-3</strain>
    </source>
</reference>
<dbReference type="Proteomes" id="UP000001551">
    <property type="component" value="Chromosome"/>
</dbReference>
<protein>
    <submittedName>
        <fullName evidence="2">PHP domain protein</fullName>
    </submittedName>
</protein>
<dbReference type="Gene3D" id="3.20.20.140">
    <property type="entry name" value="Metal-dependent hydrolases"/>
    <property type="match status" value="1"/>
</dbReference>
<dbReference type="PANTHER" id="PTHR42924">
    <property type="entry name" value="EXONUCLEASE"/>
    <property type="match status" value="1"/>
</dbReference>
<name>E6U8B4_ETHHY</name>
<dbReference type="InterPro" id="IPR016195">
    <property type="entry name" value="Pol/histidinol_Pase-like"/>
</dbReference>
<evidence type="ECO:0000259" key="1">
    <source>
        <dbReference type="SMART" id="SM00481"/>
    </source>
</evidence>
<keyword evidence="3" id="KW-1185">Reference proteome</keyword>
<dbReference type="InterPro" id="IPR052018">
    <property type="entry name" value="PHP_domain"/>
</dbReference>
<proteinExistence type="predicted"/>
<dbReference type="GO" id="GO:0004534">
    <property type="term" value="F:5'-3' RNA exonuclease activity"/>
    <property type="evidence" value="ECO:0007669"/>
    <property type="project" value="TreeGrafter"/>
</dbReference>
<dbReference type="eggNOG" id="COG0613">
    <property type="taxonomic scope" value="Bacteria"/>
</dbReference>
<dbReference type="AlphaFoldDB" id="E6U8B4"/>
<dbReference type="GO" id="GO:0035312">
    <property type="term" value="F:5'-3' DNA exonuclease activity"/>
    <property type="evidence" value="ECO:0007669"/>
    <property type="project" value="TreeGrafter"/>
</dbReference>
<gene>
    <name evidence="2" type="ordered locus">Ethha_2741</name>
</gene>
<dbReference type="EMBL" id="CP002400">
    <property type="protein sequence ID" value="ADU28233.1"/>
    <property type="molecule type" value="Genomic_DNA"/>
</dbReference>
<dbReference type="InterPro" id="IPR004013">
    <property type="entry name" value="PHP_dom"/>
</dbReference>
<dbReference type="Gene3D" id="1.10.150.650">
    <property type="match status" value="1"/>
</dbReference>
<dbReference type="SMART" id="SM00481">
    <property type="entry name" value="POLIIIAc"/>
    <property type="match status" value="1"/>
</dbReference>